<name>A0A1F6DC67_9BACT</name>
<comment type="caution">
    <text evidence="1">The sequence shown here is derived from an EMBL/GenBank/DDBJ whole genome shotgun (WGS) entry which is preliminary data.</text>
</comment>
<protein>
    <submittedName>
        <fullName evidence="1">Uncharacterized protein</fullName>
    </submittedName>
</protein>
<organism evidence="1 2">
    <name type="scientific">Candidatus Kaiserbacteria bacterium RIFCSPHIGHO2_02_FULL_49_16</name>
    <dbReference type="NCBI Taxonomy" id="1798490"/>
    <lineage>
        <taxon>Bacteria</taxon>
        <taxon>Candidatus Kaiseribacteriota</taxon>
    </lineage>
</organism>
<accession>A0A1F6DC67</accession>
<sequence length="70" mass="8040">MKSKYAHASVVLEIRGSTKSLFYAFEKCRGVELSAPKLSQDFFYIACWRWTENIFTRGRDNPLISCSSTP</sequence>
<dbReference type="Proteomes" id="UP000178042">
    <property type="component" value="Unassembled WGS sequence"/>
</dbReference>
<gene>
    <name evidence="1" type="ORF">A3C86_01430</name>
</gene>
<evidence type="ECO:0000313" key="1">
    <source>
        <dbReference type="EMBL" id="OGG59028.1"/>
    </source>
</evidence>
<evidence type="ECO:0000313" key="2">
    <source>
        <dbReference type="Proteomes" id="UP000178042"/>
    </source>
</evidence>
<reference evidence="1 2" key="1">
    <citation type="journal article" date="2016" name="Nat. Commun.">
        <title>Thousands of microbial genomes shed light on interconnected biogeochemical processes in an aquifer system.</title>
        <authorList>
            <person name="Anantharaman K."/>
            <person name="Brown C.T."/>
            <person name="Hug L.A."/>
            <person name="Sharon I."/>
            <person name="Castelle C.J."/>
            <person name="Probst A.J."/>
            <person name="Thomas B.C."/>
            <person name="Singh A."/>
            <person name="Wilkins M.J."/>
            <person name="Karaoz U."/>
            <person name="Brodie E.L."/>
            <person name="Williams K.H."/>
            <person name="Hubbard S.S."/>
            <person name="Banfield J.F."/>
        </authorList>
    </citation>
    <scope>NUCLEOTIDE SEQUENCE [LARGE SCALE GENOMIC DNA]</scope>
</reference>
<proteinExistence type="predicted"/>
<dbReference type="EMBL" id="MFLD01000031">
    <property type="protein sequence ID" value="OGG59028.1"/>
    <property type="molecule type" value="Genomic_DNA"/>
</dbReference>
<dbReference type="AlphaFoldDB" id="A0A1F6DC67"/>